<proteinExistence type="predicted"/>
<feature type="non-terminal residue" evidence="2">
    <location>
        <position position="1"/>
    </location>
</feature>
<dbReference type="AlphaFoldDB" id="A0A9N9NK99"/>
<dbReference type="EMBL" id="CAJVPQ010015058">
    <property type="protein sequence ID" value="CAG8741463.1"/>
    <property type="molecule type" value="Genomic_DNA"/>
</dbReference>
<organism evidence="2 3">
    <name type="scientific">Funneliformis caledonium</name>
    <dbReference type="NCBI Taxonomy" id="1117310"/>
    <lineage>
        <taxon>Eukaryota</taxon>
        <taxon>Fungi</taxon>
        <taxon>Fungi incertae sedis</taxon>
        <taxon>Mucoromycota</taxon>
        <taxon>Glomeromycotina</taxon>
        <taxon>Glomeromycetes</taxon>
        <taxon>Glomerales</taxon>
        <taxon>Glomeraceae</taxon>
        <taxon>Funneliformis</taxon>
    </lineage>
</organism>
<dbReference type="Proteomes" id="UP000789570">
    <property type="component" value="Unassembled WGS sequence"/>
</dbReference>
<feature type="compositionally biased region" description="Polar residues" evidence="1">
    <location>
        <begin position="60"/>
        <end position="69"/>
    </location>
</feature>
<evidence type="ECO:0000256" key="1">
    <source>
        <dbReference type="SAM" id="MobiDB-lite"/>
    </source>
</evidence>
<comment type="caution">
    <text evidence="2">The sequence shown here is derived from an EMBL/GenBank/DDBJ whole genome shotgun (WGS) entry which is preliminary data.</text>
</comment>
<feature type="compositionally biased region" description="Basic residues" evidence="1">
    <location>
        <begin position="176"/>
        <end position="197"/>
    </location>
</feature>
<feature type="region of interest" description="Disordered" evidence="1">
    <location>
        <begin position="28"/>
        <end position="82"/>
    </location>
</feature>
<reference evidence="2" key="1">
    <citation type="submission" date="2021-06" db="EMBL/GenBank/DDBJ databases">
        <authorList>
            <person name="Kallberg Y."/>
            <person name="Tangrot J."/>
            <person name="Rosling A."/>
        </authorList>
    </citation>
    <scope>NUCLEOTIDE SEQUENCE</scope>
    <source>
        <strain evidence="2">UK204</strain>
    </source>
</reference>
<keyword evidence="3" id="KW-1185">Reference proteome</keyword>
<protein>
    <submittedName>
        <fullName evidence="2">57_t:CDS:1</fullName>
    </submittedName>
</protein>
<name>A0A9N9NK99_9GLOM</name>
<feature type="region of interest" description="Disordered" evidence="1">
    <location>
        <begin position="108"/>
        <end position="200"/>
    </location>
</feature>
<sequence>QFSTKTVEHEIPRMGDTTSRMTTKVLEKQNEQSHLTITSKGKDLKLEPPTTPQFTRPIVKNQQQQTQESALKEDGIGSTQKSCQRVAPAAALKEKGISQPYAVILPLESGSYEDEQQQPQESASKGDGNESTGKRCQRTAPVAIPKEKDILQPQAEIPSSENEIWEDEQQQPQKSTSKRKKGSAWKRRQRAVMKGKKVSQFQTAIPLPEDDCWEDVEDEEVEWYTSDQTIIKNNEKILEWKRQHQERNQESRGGCKTWKEATVRDLYNELEYVSRMDPRKRDEFFTTNGWKFDLNSKTQ</sequence>
<evidence type="ECO:0000313" key="3">
    <source>
        <dbReference type="Proteomes" id="UP000789570"/>
    </source>
</evidence>
<gene>
    <name evidence="2" type="ORF">FCALED_LOCUS15645</name>
</gene>
<accession>A0A9N9NK99</accession>
<evidence type="ECO:0000313" key="2">
    <source>
        <dbReference type="EMBL" id="CAG8741463.1"/>
    </source>
</evidence>